<organism evidence="2 3">
    <name type="scientific">Streptomyces durbertensis</name>
    <dbReference type="NCBI Taxonomy" id="2448886"/>
    <lineage>
        <taxon>Bacteria</taxon>
        <taxon>Bacillati</taxon>
        <taxon>Actinomycetota</taxon>
        <taxon>Actinomycetes</taxon>
        <taxon>Kitasatosporales</taxon>
        <taxon>Streptomycetaceae</taxon>
        <taxon>Streptomyces</taxon>
    </lineage>
</organism>
<keyword evidence="1" id="KW-1133">Transmembrane helix</keyword>
<feature type="transmembrane region" description="Helical" evidence="1">
    <location>
        <begin position="52"/>
        <end position="72"/>
    </location>
</feature>
<protein>
    <submittedName>
        <fullName evidence="2">Lysine transporter LysE</fullName>
    </submittedName>
</protein>
<sequence>MRVRRAAERVGEFLIDAVGEVVAELLLRLLACGLLACLALVAYLSWSFSPRLTLAGAGLLGVLLAHGAWRFFRPAPKGGRRGLAAVTVAGFGATAVAALLLLFYATDCGCL</sequence>
<comment type="caution">
    <text evidence="2">The sequence shown here is derived from an EMBL/GenBank/DDBJ whole genome shotgun (WGS) entry which is preliminary data.</text>
</comment>
<proteinExistence type="predicted"/>
<name>A0ABR6EQ10_9ACTN</name>
<dbReference type="EMBL" id="WMLF01000728">
    <property type="protein sequence ID" value="MBB1247035.1"/>
    <property type="molecule type" value="Genomic_DNA"/>
</dbReference>
<evidence type="ECO:0000256" key="1">
    <source>
        <dbReference type="SAM" id="Phobius"/>
    </source>
</evidence>
<keyword evidence="1" id="KW-0472">Membrane</keyword>
<gene>
    <name evidence="2" type="ORF">GL263_26320</name>
</gene>
<feature type="transmembrane region" description="Helical" evidence="1">
    <location>
        <begin position="21"/>
        <end position="46"/>
    </location>
</feature>
<accession>A0ABR6EQ10</accession>
<dbReference type="Proteomes" id="UP000766698">
    <property type="component" value="Unassembled WGS sequence"/>
</dbReference>
<keyword evidence="3" id="KW-1185">Reference proteome</keyword>
<reference evidence="3" key="1">
    <citation type="journal article" date="2020" name="Syst. Appl. Microbiol.">
        <title>Streptomyces alkaliterrae sp. nov., isolated from an alkaline soil, and emended descriptions of Streptomyces alkaliphilus, Streptomyces calidiresistens and Streptomyces durbertensis.</title>
        <authorList>
            <person name="Swiecimska M."/>
            <person name="Golinska P."/>
            <person name="Nouioui I."/>
            <person name="Wypij M."/>
            <person name="Rai M."/>
            <person name="Sangal V."/>
            <person name="Goodfellow M."/>
        </authorList>
    </citation>
    <scope>NUCLEOTIDE SEQUENCE [LARGE SCALE GENOMIC DNA]</scope>
    <source>
        <strain evidence="3">DSM 104538</strain>
    </source>
</reference>
<keyword evidence="1" id="KW-0812">Transmembrane</keyword>
<evidence type="ECO:0000313" key="2">
    <source>
        <dbReference type="EMBL" id="MBB1247035.1"/>
    </source>
</evidence>
<feature type="transmembrane region" description="Helical" evidence="1">
    <location>
        <begin position="84"/>
        <end position="105"/>
    </location>
</feature>
<evidence type="ECO:0000313" key="3">
    <source>
        <dbReference type="Proteomes" id="UP000766698"/>
    </source>
</evidence>
<dbReference type="RefSeq" id="WP_182858240.1">
    <property type="nucleotide sequence ID" value="NZ_WMLF01000728.1"/>
</dbReference>